<evidence type="ECO:0000313" key="3">
    <source>
        <dbReference type="Proteomes" id="UP001595387"/>
    </source>
</evidence>
<dbReference type="EMBL" id="JBHRRZ010000016">
    <property type="protein sequence ID" value="MFC2948763.1"/>
    <property type="molecule type" value="Genomic_DNA"/>
</dbReference>
<accession>A0ABV7A749</accession>
<feature type="compositionally biased region" description="Basic and acidic residues" evidence="1">
    <location>
        <begin position="65"/>
        <end position="78"/>
    </location>
</feature>
<comment type="caution">
    <text evidence="2">The sequence shown here is derived from an EMBL/GenBank/DDBJ whole genome shotgun (WGS) entry which is preliminary data.</text>
</comment>
<name>A0ABV7A749_9BACI</name>
<dbReference type="InterPro" id="IPR025100">
    <property type="entry name" value="DUF4025"/>
</dbReference>
<evidence type="ECO:0000313" key="2">
    <source>
        <dbReference type="EMBL" id="MFC2948763.1"/>
    </source>
</evidence>
<keyword evidence="3" id="KW-1185">Reference proteome</keyword>
<protein>
    <submittedName>
        <fullName evidence="2">YozQ family protein</fullName>
    </submittedName>
</protein>
<proteinExistence type="predicted"/>
<reference evidence="3" key="1">
    <citation type="journal article" date="2019" name="Int. J. Syst. Evol. Microbiol.">
        <title>The Global Catalogue of Microorganisms (GCM) 10K type strain sequencing project: providing services to taxonomists for standard genome sequencing and annotation.</title>
        <authorList>
            <consortium name="The Broad Institute Genomics Platform"/>
            <consortium name="The Broad Institute Genome Sequencing Center for Infectious Disease"/>
            <person name="Wu L."/>
            <person name="Ma J."/>
        </authorList>
    </citation>
    <scope>NUCLEOTIDE SEQUENCE [LARGE SCALE GENOMIC DNA]</scope>
    <source>
        <strain evidence="3">KCTC 13193</strain>
    </source>
</reference>
<evidence type="ECO:0000256" key="1">
    <source>
        <dbReference type="SAM" id="MobiDB-lite"/>
    </source>
</evidence>
<dbReference type="RefSeq" id="WP_390306116.1">
    <property type="nucleotide sequence ID" value="NZ_JBHRRZ010000016.1"/>
</dbReference>
<feature type="region of interest" description="Disordered" evidence="1">
    <location>
        <begin position="1"/>
        <end position="30"/>
    </location>
</feature>
<feature type="compositionally biased region" description="Basic and acidic residues" evidence="1">
    <location>
        <begin position="1"/>
        <end position="21"/>
    </location>
</feature>
<sequence>MDKKGKISREDAEKVAEKMYDPEDYQSGGELSKGMAITHEQVSDDYMEGTIDGKIDQVDEQGELTSKHGRDIERKGYK</sequence>
<organism evidence="2 3">
    <name type="scientific">Virgibacillus sediminis</name>
    <dbReference type="NCBI Taxonomy" id="202260"/>
    <lineage>
        <taxon>Bacteria</taxon>
        <taxon>Bacillati</taxon>
        <taxon>Bacillota</taxon>
        <taxon>Bacilli</taxon>
        <taxon>Bacillales</taxon>
        <taxon>Bacillaceae</taxon>
        <taxon>Virgibacillus</taxon>
    </lineage>
</organism>
<gene>
    <name evidence="2" type="ORF">ACFODW_10485</name>
</gene>
<feature type="region of interest" description="Disordered" evidence="1">
    <location>
        <begin position="59"/>
        <end position="78"/>
    </location>
</feature>
<dbReference type="Proteomes" id="UP001595387">
    <property type="component" value="Unassembled WGS sequence"/>
</dbReference>
<dbReference type="Pfam" id="PF13217">
    <property type="entry name" value="DUF4025"/>
    <property type="match status" value="1"/>
</dbReference>